<dbReference type="EMBL" id="JAYGIL010000013">
    <property type="protein sequence ID" value="MEA5403697.1"/>
    <property type="molecule type" value="Genomic_DNA"/>
</dbReference>
<feature type="active site" evidence="9">
    <location>
        <position position="174"/>
    </location>
</feature>
<evidence type="ECO:0000256" key="10">
    <source>
        <dbReference type="RuleBase" id="RU004181"/>
    </source>
</evidence>
<dbReference type="GO" id="GO:0004190">
    <property type="term" value="F:aspartic-type endopeptidase activity"/>
    <property type="evidence" value="ECO:0007669"/>
    <property type="project" value="UniProtKB-EC"/>
</dbReference>
<evidence type="ECO:0000256" key="8">
    <source>
        <dbReference type="ARBA" id="ARBA00023136"/>
    </source>
</evidence>
<dbReference type="Pfam" id="PF01252">
    <property type="entry name" value="Peptidase_A8"/>
    <property type="match status" value="1"/>
</dbReference>
<keyword evidence="4 9" id="KW-0812">Transmembrane</keyword>
<accession>A0ABU5S5I7</accession>
<feature type="transmembrane region" description="Helical" evidence="9">
    <location>
        <begin position="70"/>
        <end position="88"/>
    </location>
</feature>
<evidence type="ECO:0000256" key="4">
    <source>
        <dbReference type="ARBA" id="ARBA00022692"/>
    </source>
</evidence>
<evidence type="ECO:0000256" key="9">
    <source>
        <dbReference type="HAMAP-Rule" id="MF_00161"/>
    </source>
</evidence>
<evidence type="ECO:0000256" key="3">
    <source>
        <dbReference type="ARBA" id="ARBA00022670"/>
    </source>
</evidence>
<proteinExistence type="inferred from homology"/>
<dbReference type="PANTHER" id="PTHR33695">
    <property type="entry name" value="LIPOPROTEIN SIGNAL PEPTIDASE"/>
    <property type="match status" value="1"/>
</dbReference>
<comment type="catalytic activity">
    <reaction evidence="9">
        <text>Release of signal peptides from bacterial membrane prolipoproteins. Hydrolyzes -Xaa-Yaa-Zaa-|-(S,diacylglyceryl)Cys-, in which Xaa is hydrophobic (preferably Leu), and Yaa (Ala or Ser) and Zaa (Gly or Ala) have small, neutral side chains.</text>
        <dbReference type="EC" id="3.4.23.36"/>
    </reaction>
</comment>
<reference evidence="12 13" key="1">
    <citation type="submission" date="2023-12" db="EMBL/GenBank/DDBJ databases">
        <title>Novel species of the genus Arcicella isolated from rivers.</title>
        <authorList>
            <person name="Lu H."/>
        </authorList>
    </citation>
    <scope>NUCLEOTIDE SEQUENCE [LARGE SCALE GENOMIC DNA]</scope>
    <source>
        <strain evidence="12 13">DC2W</strain>
    </source>
</reference>
<evidence type="ECO:0000256" key="11">
    <source>
        <dbReference type="SAM" id="MobiDB-lite"/>
    </source>
</evidence>
<comment type="caution">
    <text evidence="12">The sequence shown here is derived from an EMBL/GenBank/DDBJ whole genome shotgun (WGS) entry which is preliminary data.</text>
</comment>
<keyword evidence="3 9" id="KW-0645">Protease</keyword>
<dbReference type="HAMAP" id="MF_00161">
    <property type="entry name" value="LspA"/>
    <property type="match status" value="1"/>
</dbReference>
<name>A0ABU5S5I7_9BACT</name>
<dbReference type="RefSeq" id="WP_323330024.1">
    <property type="nucleotide sequence ID" value="NZ_JAYGIL010000013.1"/>
</dbReference>
<evidence type="ECO:0000256" key="1">
    <source>
        <dbReference type="ARBA" id="ARBA00006139"/>
    </source>
</evidence>
<protein>
    <recommendedName>
        <fullName evidence="9">Lipoprotein signal peptidase</fullName>
        <ecNumber evidence="9">3.4.23.36</ecNumber>
    </recommendedName>
    <alternativeName>
        <fullName evidence="9">Prolipoprotein signal peptidase</fullName>
    </alternativeName>
    <alternativeName>
        <fullName evidence="9">Signal peptidase II</fullName>
        <shortName evidence="9">SPase II</shortName>
    </alternativeName>
</protein>
<keyword evidence="7 9" id="KW-1133">Transmembrane helix</keyword>
<feature type="compositionally biased region" description="Acidic residues" evidence="11">
    <location>
        <begin position="221"/>
        <end position="234"/>
    </location>
</feature>
<evidence type="ECO:0000256" key="7">
    <source>
        <dbReference type="ARBA" id="ARBA00022989"/>
    </source>
</evidence>
<feature type="transmembrane region" description="Helical" evidence="9">
    <location>
        <begin position="7"/>
        <end position="26"/>
    </location>
</feature>
<feature type="region of interest" description="Disordered" evidence="11">
    <location>
        <begin position="198"/>
        <end position="241"/>
    </location>
</feature>
<feature type="active site" evidence="9">
    <location>
        <position position="142"/>
    </location>
</feature>
<keyword evidence="12" id="KW-0449">Lipoprotein</keyword>
<organism evidence="12 13">
    <name type="scientific">Arcicella gelida</name>
    <dbReference type="NCBI Taxonomy" id="2984195"/>
    <lineage>
        <taxon>Bacteria</taxon>
        <taxon>Pseudomonadati</taxon>
        <taxon>Bacteroidota</taxon>
        <taxon>Cytophagia</taxon>
        <taxon>Cytophagales</taxon>
        <taxon>Flectobacillaceae</taxon>
        <taxon>Arcicella</taxon>
    </lineage>
</organism>
<keyword evidence="5 9" id="KW-0064">Aspartyl protease</keyword>
<keyword evidence="2 9" id="KW-1003">Cell membrane</keyword>
<dbReference type="PRINTS" id="PR00781">
    <property type="entry name" value="LIPOSIGPTASE"/>
</dbReference>
<dbReference type="EC" id="3.4.23.36" evidence="9"/>
<sequence>MFRSPYKYFWLTFLLIVIDQIIKVAVHKYLQYEGNEVPIIGNLFKLHYVLNKGMAFGMTLEFIPKPYGKIVLSLFRIVAMFGIGAYLVSLARKKAHVGLLWSIAAILGGAIGNVVDSTFYGIIFHNAPLDSPTPWFHGQVIDMFFFDIYQGWLPDWLPIWGGTWYSTPIFNFADASIFCGVVTILIFQNKFFEEPKAKNEITESENDANNDNEVSTIENTENIDTDLQEETTEESESKPQE</sequence>
<keyword evidence="8 9" id="KW-0472">Membrane</keyword>
<keyword evidence="13" id="KW-1185">Reference proteome</keyword>
<dbReference type="InterPro" id="IPR001872">
    <property type="entry name" value="Peptidase_A8"/>
</dbReference>
<evidence type="ECO:0000256" key="6">
    <source>
        <dbReference type="ARBA" id="ARBA00022801"/>
    </source>
</evidence>
<dbReference type="PANTHER" id="PTHR33695:SF1">
    <property type="entry name" value="LIPOPROTEIN SIGNAL PEPTIDASE"/>
    <property type="match status" value="1"/>
</dbReference>
<feature type="transmembrane region" description="Helical" evidence="9">
    <location>
        <begin position="100"/>
        <end position="123"/>
    </location>
</feature>
<feature type="transmembrane region" description="Helical" evidence="9">
    <location>
        <begin position="169"/>
        <end position="187"/>
    </location>
</feature>
<dbReference type="Proteomes" id="UP001303899">
    <property type="component" value="Unassembled WGS sequence"/>
</dbReference>
<keyword evidence="6 9" id="KW-0378">Hydrolase</keyword>
<evidence type="ECO:0000256" key="5">
    <source>
        <dbReference type="ARBA" id="ARBA00022750"/>
    </source>
</evidence>
<comment type="pathway">
    <text evidence="9">Protein modification; lipoprotein biosynthesis (signal peptide cleavage).</text>
</comment>
<comment type="similarity">
    <text evidence="1 9 10">Belongs to the peptidase A8 family.</text>
</comment>
<feature type="compositionally biased region" description="Polar residues" evidence="11">
    <location>
        <begin position="211"/>
        <end position="220"/>
    </location>
</feature>
<comment type="subcellular location">
    <subcellularLocation>
        <location evidence="9">Cell membrane</location>
        <topology evidence="9">Multi-pass membrane protein</topology>
    </subcellularLocation>
</comment>
<dbReference type="NCBIfam" id="NF011369">
    <property type="entry name" value="PRK14788.1"/>
    <property type="match status" value="1"/>
</dbReference>
<gene>
    <name evidence="9" type="primary">lspA</name>
    <name evidence="12" type="ORF">VB776_12295</name>
</gene>
<evidence type="ECO:0000313" key="12">
    <source>
        <dbReference type="EMBL" id="MEA5403697.1"/>
    </source>
</evidence>
<evidence type="ECO:0000313" key="13">
    <source>
        <dbReference type="Proteomes" id="UP001303899"/>
    </source>
</evidence>
<comment type="function">
    <text evidence="9">This protein specifically catalyzes the removal of signal peptides from prolipoproteins.</text>
</comment>
<evidence type="ECO:0000256" key="2">
    <source>
        <dbReference type="ARBA" id="ARBA00022475"/>
    </source>
</evidence>